<proteinExistence type="inferred from homology"/>
<dbReference type="PANTHER" id="PTHR33602:SF1">
    <property type="entry name" value="REGULATORY PROTEIN RECX FAMILY PROTEIN"/>
    <property type="match status" value="1"/>
</dbReference>
<evidence type="ECO:0000256" key="1">
    <source>
        <dbReference type="ARBA" id="ARBA00004496"/>
    </source>
</evidence>
<keyword evidence="4" id="KW-0963">Cytoplasm</keyword>
<dbReference type="Pfam" id="PF02631">
    <property type="entry name" value="RecX_HTH2"/>
    <property type="match status" value="1"/>
</dbReference>
<organism evidence="6 7">
    <name type="scientific">Candidatus Cryptobacteroides merdipullorum</name>
    <dbReference type="NCBI Taxonomy" id="2840771"/>
    <lineage>
        <taxon>Bacteria</taxon>
        <taxon>Pseudomonadati</taxon>
        <taxon>Bacteroidota</taxon>
        <taxon>Bacteroidia</taxon>
        <taxon>Bacteroidales</taxon>
        <taxon>Candidatus Cryptobacteroides</taxon>
    </lineage>
</organism>
<evidence type="ECO:0000259" key="5">
    <source>
        <dbReference type="Pfam" id="PF02631"/>
    </source>
</evidence>
<comment type="subcellular location">
    <subcellularLocation>
        <location evidence="1">Cytoplasm</location>
    </subcellularLocation>
</comment>
<dbReference type="Proteomes" id="UP000886881">
    <property type="component" value="Unassembled WGS sequence"/>
</dbReference>
<sequence length="161" mass="18050">MDDRQKKILSRLERQCARREYCSHDMLKKASELLEGDMAAAQEVLDSLLSGGFVEDRRYAAAFAREKSGLTGWGPVKIRFALGARRIPAEIIDEALSEIDAGRAGQKLRRLMEAKWKSLEGDPAAKFKLLKYALSRGYDYGQVRSLAEEICRQASADGPRL</sequence>
<comment type="similarity">
    <text evidence="2">Belongs to the RecX family.</text>
</comment>
<reference evidence="6" key="1">
    <citation type="submission" date="2020-10" db="EMBL/GenBank/DDBJ databases">
        <authorList>
            <person name="Gilroy R."/>
        </authorList>
    </citation>
    <scope>NUCLEOTIDE SEQUENCE</scope>
    <source>
        <strain evidence="6">ChiHecec2B26-709</strain>
    </source>
</reference>
<dbReference type="InterPro" id="IPR053924">
    <property type="entry name" value="RecX_HTH_2nd"/>
</dbReference>
<dbReference type="GO" id="GO:0005737">
    <property type="term" value="C:cytoplasm"/>
    <property type="evidence" value="ECO:0007669"/>
    <property type="project" value="UniProtKB-SubCell"/>
</dbReference>
<evidence type="ECO:0000256" key="4">
    <source>
        <dbReference type="ARBA" id="ARBA00022490"/>
    </source>
</evidence>
<dbReference type="PANTHER" id="PTHR33602">
    <property type="entry name" value="REGULATORY PROTEIN RECX FAMILY PROTEIN"/>
    <property type="match status" value="1"/>
</dbReference>
<evidence type="ECO:0000313" key="6">
    <source>
        <dbReference type="EMBL" id="HIT47362.1"/>
    </source>
</evidence>
<comment type="caution">
    <text evidence="6">The sequence shown here is derived from an EMBL/GenBank/DDBJ whole genome shotgun (WGS) entry which is preliminary data.</text>
</comment>
<name>A0A9D1KHW1_9BACT</name>
<dbReference type="InterPro" id="IPR003783">
    <property type="entry name" value="Regulatory_RecX"/>
</dbReference>
<gene>
    <name evidence="6" type="ORF">IAC35_05855</name>
</gene>
<evidence type="ECO:0000313" key="7">
    <source>
        <dbReference type="Proteomes" id="UP000886881"/>
    </source>
</evidence>
<feature type="domain" description="RecX second three-helical" evidence="5">
    <location>
        <begin position="56"/>
        <end position="96"/>
    </location>
</feature>
<dbReference type="InterPro" id="IPR036388">
    <property type="entry name" value="WH-like_DNA-bd_sf"/>
</dbReference>
<accession>A0A9D1KHW1</accession>
<dbReference type="GO" id="GO:0006282">
    <property type="term" value="P:regulation of DNA repair"/>
    <property type="evidence" value="ECO:0007669"/>
    <property type="project" value="InterPro"/>
</dbReference>
<evidence type="ECO:0000256" key="2">
    <source>
        <dbReference type="ARBA" id="ARBA00009695"/>
    </source>
</evidence>
<dbReference type="AlphaFoldDB" id="A0A9D1KHW1"/>
<protein>
    <recommendedName>
        <fullName evidence="3">Regulatory protein RecX</fullName>
    </recommendedName>
</protein>
<evidence type="ECO:0000256" key="3">
    <source>
        <dbReference type="ARBA" id="ARBA00018111"/>
    </source>
</evidence>
<dbReference type="EMBL" id="DVLC01000109">
    <property type="protein sequence ID" value="HIT47362.1"/>
    <property type="molecule type" value="Genomic_DNA"/>
</dbReference>
<dbReference type="Gene3D" id="1.10.10.10">
    <property type="entry name" value="Winged helix-like DNA-binding domain superfamily/Winged helix DNA-binding domain"/>
    <property type="match status" value="1"/>
</dbReference>
<reference evidence="6" key="2">
    <citation type="journal article" date="2021" name="PeerJ">
        <title>Extensive microbial diversity within the chicken gut microbiome revealed by metagenomics and culture.</title>
        <authorList>
            <person name="Gilroy R."/>
            <person name="Ravi A."/>
            <person name="Getino M."/>
            <person name="Pursley I."/>
            <person name="Horton D.L."/>
            <person name="Alikhan N.F."/>
            <person name="Baker D."/>
            <person name="Gharbi K."/>
            <person name="Hall N."/>
            <person name="Watson M."/>
            <person name="Adriaenssens E.M."/>
            <person name="Foster-Nyarko E."/>
            <person name="Jarju S."/>
            <person name="Secka A."/>
            <person name="Antonio M."/>
            <person name="Oren A."/>
            <person name="Chaudhuri R.R."/>
            <person name="La Ragione R."/>
            <person name="Hildebrand F."/>
            <person name="Pallen M.J."/>
        </authorList>
    </citation>
    <scope>NUCLEOTIDE SEQUENCE</scope>
    <source>
        <strain evidence="6">ChiHecec2B26-709</strain>
    </source>
</reference>